<dbReference type="AlphaFoldDB" id="A0A172WKF1"/>
<feature type="signal peptide" evidence="2">
    <location>
        <begin position="1"/>
        <end position="21"/>
    </location>
</feature>
<feature type="compositionally biased region" description="Low complexity" evidence="1">
    <location>
        <begin position="28"/>
        <end position="46"/>
    </location>
</feature>
<organism evidence="3 4">
    <name type="scientific">Stutzerimonas stutzeri</name>
    <name type="common">Pseudomonas stutzeri</name>
    <dbReference type="NCBI Taxonomy" id="316"/>
    <lineage>
        <taxon>Bacteria</taxon>
        <taxon>Pseudomonadati</taxon>
        <taxon>Pseudomonadota</taxon>
        <taxon>Gammaproteobacteria</taxon>
        <taxon>Pseudomonadales</taxon>
        <taxon>Pseudomonadaceae</taxon>
        <taxon>Stutzerimonas</taxon>
    </lineage>
</organism>
<gene>
    <name evidence="3" type="ORF">PS273GM_00700</name>
</gene>
<proteinExistence type="predicted"/>
<dbReference type="EMBL" id="CP015641">
    <property type="protein sequence ID" value="ANF23765.1"/>
    <property type="molecule type" value="Genomic_DNA"/>
</dbReference>
<keyword evidence="2" id="KW-0732">Signal</keyword>
<dbReference type="Proteomes" id="UP000077787">
    <property type="component" value="Chromosome"/>
</dbReference>
<evidence type="ECO:0000256" key="1">
    <source>
        <dbReference type="SAM" id="MobiDB-lite"/>
    </source>
</evidence>
<evidence type="ECO:0000313" key="3">
    <source>
        <dbReference type="EMBL" id="ANF23765.1"/>
    </source>
</evidence>
<evidence type="ECO:0000256" key="2">
    <source>
        <dbReference type="SAM" id="SignalP"/>
    </source>
</evidence>
<feature type="region of interest" description="Disordered" evidence="1">
    <location>
        <begin position="19"/>
        <end position="47"/>
    </location>
</feature>
<sequence>MRKILAVTAITIALASGLSVAAADKESQSQPESSMMSGGMHMGMMGDMREMMKECRNMMETANTNHQQNGDSSDAT</sequence>
<accession>A0A172WKF1</accession>
<dbReference type="RefSeq" id="WP_064480306.1">
    <property type="nucleotide sequence ID" value="NZ_CP015641.1"/>
</dbReference>
<protein>
    <recommendedName>
        <fullName evidence="5">Methionine-rich peptide X</fullName>
    </recommendedName>
</protein>
<evidence type="ECO:0008006" key="5">
    <source>
        <dbReference type="Google" id="ProtNLM"/>
    </source>
</evidence>
<feature type="chain" id="PRO_5008002632" description="Methionine-rich peptide X" evidence="2">
    <location>
        <begin position="22"/>
        <end position="76"/>
    </location>
</feature>
<reference evidence="3 4" key="1">
    <citation type="submission" date="2016-05" db="EMBL/GenBank/DDBJ databases">
        <title>Genome sequence of Pseudomonas stutzeri 273 and identification of the exopolysaccharide biosynthesis locus.</title>
        <authorList>
            <person name="Wu S."/>
            <person name="Sun C."/>
        </authorList>
    </citation>
    <scope>NUCLEOTIDE SEQUENCE [LARGE SCALE GENOMIC DNA]</scope>
    <source>
        <strain evidence="3 4">273</strain>
    </source>
</reference>
<name>A0A172WKF1_STUST</name>
<evidence type="ECO:0000313" key="4">
    <source>
        <dbReference type="Proteomes" id="UP000077787"/>
    </source>
</evidence>